<evidence type="ECO:0000256" key="1">
    <source>
        <dbReference type="ARBA" id="ARBA00007447"/>
    </source>
</evidence>
<dbReference type="FunFam" id="2.40.70.10:FF:000031">
    <property type="entry name" value="Aspartyl protease AED1"/>
    <property type="match status" value="1"/>
</dbReference>
<organism evidence="8 9">
    <name type="scientific">Erythranthe guttata</name>
    <name type="common">Yellow monkey flower</name>
    <name type="synonym">Mimulus guttatus</name>
    <dbReference type="NCBI Taxonomy" id="4155"/>
    <lineage>
        <taxon>Eukaryota</taxon>
        <taxon>Viridiplantae</taxon>
        <taxon>Streptophyta</taxon>
        <taxon>Embryophyta</taxon>
        <taxon>Tracheophyta</taxon>
        <taxon>Spermatophyta</taxon>
        <taxon>Magnoliopsida</taxon>
        <taxon>eudicotyledons</taxon>
        <taxon>Gunneridae</taxon>
        <taxon>Pentapetalae</taxon>
        <taxon>asterids</taxon>
        <taxon>lamiids</taxon>
        <taxon>Lamiales</taxon>
        <taxon>Phrymaceae</taxon>
        <taxon>Erythranthe</taxon>
    </lineage>
</organism>
<dbReference type="InterPro" id="IPR051708">
    <property type="entry name" value="Plant_Aspart_Prot_A1"/>
</dbReference>
<dbReference type="InterPro" id="IPR032799">
    <property type="entry name" value="TAXi_C"/>
</dbReference>
<evidence type="ECO:0000259" key="7">
    <source>
        <dbReference type="PROSITE" id="PS51767"/>
    </source>
</evidence>
<feature type="domain" description="Peptidase A1" evidence="7">
    <location>
        <begin position="92"/>
        <end position="434"/>
    </location>
</feature>
<feature type="chain" id="PRO_5001505020" description="Peptidase A1 domain-containing protein" evidence="6">
    <location>
        <begin position="19"/>
        <end position="441"/>
    </location>
</feature>
<dbReference type="SUPFAM" id="SSF50630">
    <property type="entry name" value="Acid proteases"/>
    <property type="match status" value="1"/>
</dbReference>
<evidence type="ECO:0000256" key="5">
    <source>
        <dbReference type="ARBA" id="ARBA00023180"/>
    </source>
</evidence>
<sequence>MLLVIILSVLSFSFLSTAHSLTELSTESNGFTTDLIHRDSIISPFYNPTSSHQDRIIKALQRSKFRADYFSLSSSASGNIPSAEMIAARGVYLMKLNVGTPPIEIHLYFDTGSIVTWTQCAPCYNCFRQNLPLFNPKASSTYKTVSSNSKTCKSVDGSYSRARDNTCSYALTYMNKSYSRGIVSSDTVRFNSTVLRDFIFGCGYENAGTYGVNMCGIIGLGKGQGSLITQMGPRIGGKFSYCLRYHDPFSNSSESSKIHFGNKAVVSGSGSVSTRLYFFRHVYAVGLKGISVGKKKLVLTNSLSNSSKILGLFNEKIVVDSGATLTYLPKKMYSALEAAMRKEIKLQHADPVDEMLRVCYKAPPDGKMKGIPVVTVHFVGADVKLSALNTFLKASESVYCLGFVPRNGVAIFGNLAQVNFLVGYDIKKMTISFKPTDCSKQ</sequence>
<dbReference type="STRING" id="4155.A0A022RQE4"/>
<dbReference type="PROSITE" id="PS51767">
    <property type="entry name" value="PEPTIDASE_A1"/>
    <property type="match status" value="1"/>
</dbReference>
<protein>
    <recommendedName>
        <fullName evidence="7">Peptidase A1 domain-containing protein</fullName>
    </recommendedName>
</protein>
<dbReference type="InterPro" id="IPR021109">
    <property type="entry name" value="Peptidase_aspartic_dom_sf"/>
</dbReference>
<dbReference type="Gene3D" id="2.40.70.10">
    <property type="entry name" value="Acid Proteases"/>
    <property type="match status" value="2"/>
</dbReference>
<dbReference type="EMBL" id="KI630297">
    <property type="protein sequence ID" value="EYU42274.1"/>
    <property type="molecule type" value="Genomic_DNA"/>
</dbReference>
<reference evidence="8 9" key="1">
    <citation type="journal article" date="2013" name="Proc. Natl. Acad. Sci. U.S.A.">
        <title>Fine-scale variation in meiotic recombination in Mimulus inferred from population shotgun sequencing.</title>
        <authorList>
            <person name="Hellsten U."/>
            <person name="Wright K.M."/>
            <person name="Jenkins J."/>
            <person name="Shu S."/>
            <person name="Yuan Y."/>
            <person name="Wessler S.R."/>
            <person name="Schmutz J."/>
            <person name="Willis J.H."/>
            <person name="Rokhsar D.S."/>
        </authorList>
    </citation>
    <scope>NUCLEOTIDE SEQUENCE [LARGE SCALE GENOMIC DNA]</scope>
    <source>
        <strain evidence="9">cv. DUN x IM62</strain>
    </source>
</reference>
<feature type="signal peptide" evidence="6">
    <location>
        <begin position="1"/>
        <end position="18"/>
    </location>
</feature>
<dbReference type="GO" id="GO:0004190">
    <property type="term" value="F:aspartic-type endopeptidase activity"/>
    <property type="evidence" value="ECO:0000318"/>
    <property type="project" value="GO_Central"/>
</dbReference>
<evidence type="ECO:0000256" key="2">
    <source>
        <dbReference type="ARBA" id="ARBA00022670"/>
    </source>
</evidence>
<evidence type="ECO:0000313" key="9">
    <source>
        <dbReference type="Proteomes" id="UP000030748"/>
    </source>
</evidence>
<dbReference type="Proteomes" id="UP000030748">
    <property type="component" value="Unassembled WGS sequence"/>
</dbReference>
<dbReference type="InterPro" id="IPR032861">
    <property type="entry name" value="TAXi_N"/>
</dbReference>
<dbReference type="eggNOG" id="KOG1339">
    <property type="taxonomic scope" value="Eukaryota"/>
</dbReference>
<gene>
    <name evidence="8" type="ORF">MIMGU_mgv1a019523mg</name>
</gene>
<dbReference type="PANTHER" id="PTHR47967:SF66">
    <property type="entry name" value="ASPARTIC PROTEINASE CDR1-RELATED"/>
    <property type="match status" value="1"/>
</dbReference>
<dbReference type="Pfam" id="PF14541">
    <property type="entry name" value="TAXi_C"/>
    <property type="match status" value="1"/>
</dbReference>
<keyword evidence="2" id="KW-0645">Protease</keyword>
<comment type="similarity">
    <text evidence="1">Belongs to the peptidase A1 family.</text>
</comment>
<dbReference type="InterPro" id="IPR034161">
    <property type="entry name" value="Pepsin-like_plant"/>
</dbReference>
<dbReference type="CDD" id="cd05476">
    <property type="entry name" value="pepsin_A_like_plant"/>
    <property type="match status" value="1"/>
</dbReference>
<keyword evidence="5" id="KW-0325">Glycoprotein</keyword>
<dbReference type="GO" id="GO:0006508">
    <property type="term" value="P:proteolysis"/>
    <property type="evidence" value="ECO:0007669"/>
    <property type="project" value="UniProtKB-KW"/>
</dbReference>
<keyword evidence="3" id="KW-0064">Aspartyl protease</keyword>
<dbReference type="PhylomeDB" id="A0A022RQE4"/>
<dbReference type="InterPro" id="IPR033121">
    <property type="entry name" value="PEPTIDASE_A1"/>
</dbReference>
<dbReference type="AlphaFoldDB" id="A0A022RQE4"/>
<dbReference type="PANTHER" id="PTHR47967">
    <property type="entry name" value="OS07G0603500 PROTEIN-RELATED"/>
    <property type="match status" value="1"/>
</dbReference>
<evidence type="ECO:0000256" key="6">
    <source>
        <dbReference type="SAM" id="SignalP"/>
    </source>
</evidence>
<keyword evidence="6" id="KW-0732">Signal</keyword>
<proteinExistence type="inferred from homology"/>
<keyword evidence="4" id="KW-0378">Hydrolase</keyword>
<evidence type="ECO:0000256" key="4">
    <source>
        <dbReference type="ARBA" id="ARBA00022801"/>
    </source>
</evidence>
<keyword evidence="9" id="KW-1185">Reference proteome</keyword>
<name>A0A022RQE4_ERYGU</name>
<evidence type="ECO:0000256" key="3">
    <source>
        <dbReference type="ARBA" id="ARBA00022750"/>
    </source>
</evidence>
<dbReference type="GO" id="GO:0005576">
    <property type="term" value="C:extracellular region"/>
    <property type="evidence" value="ECO:0000318"/>
    <property type="project" value="GO_Central"/>
</dbReference>
<dbReference type="Pfam" id="PF14543">
    <property type="entry name" value="TAXi_N"/>
    <property type="match status" value="1"/>
</dbReference>
<accession>A0A022RQE4</accession>
<evidence type="ECO:0000313" key="8">
    <source>
        <dbReference type="EMBL" id="EYU42274.1"/>
    </source>
</evidence>